<dbReference type="RefSeq" id="WP_147275566.1">
    <property type="nucleotide sequence ID" value="NZ_QPJC01000003.1"/>
</dbReference>
<reference evidence="3 4" key="1">
    <citation type="submission" date="2018-07" db="EMBL/GenBank/DDBJ databases">
        <title>Genomic Encyclopedia of Type Strains, Phase III (KMG-III): the genomes of soil and plant-associated and newly described type strains.</title>
        <authorList>
            <person name="Whitman W."/>
        </authorList>
    </citation>
    <scope>NUCLEOTIDE SEQUENCE [LARGE SCALE GENOMIC DNA]</scope>
    <source>
        <strain evidence="3 4">CECT 8575</strain>
    </source>
</reference>
<dbReference type="Proteomes" id="UP000253495">
    <property type="component" value="Unassembled WGS sequence"/>
</dbReference>
<accession>A0A368VT48</accession>
<dbReference type="EMBL" id="QPJC01000003">
    <property type="protein sequence ID" value="RCW45160.1"/>
    <property type="molecule type" value="Genomic_DNA"/>
</dbReference>
<keyword evidence="4" id="KW-1185">Reference proteome</keyword>
<comment type="caution">
    <text evidence="3">The sequence shown here is derived from an EMBL/GenBank/DDBJ whole genome shotgun (WGS) entry which is preliminary data.</text>
</comment>
<organism evidence="3 4">
    <name type="scientific">Halopolyspora algeriensis</name>
    <dbReference type="NCBI Taxonomy" id="1500506"/>
    <lineage>
        <taxon>Bacteria</taxon>
        <taxon>Bacillati</taxon>
        <taxon>Actinomycetota</taxon>
        <taxon>Actinomycetes</taxon>
        <taxon>Actinomycetes incertae sedis</taxon>
        <taxon>Halopolyspora</taxon>
    </lineage>
</organism>
<sequence>MIFYYIFLVVFGIFAAVFLIGGTLAIIQHRRQPLQQRLEQARKELLNKESTTGASELNADMHPKISNEILRDVAEAEGFRFTDESNRFLSFQRVFSHPDETRTSPNSASAVGGDFGEKRQRESLRQTLSTADDAAELTLRRDQLGALPKAEILRTASEHGWVYQTEEVSGNEWRLLFQRENRTAASSPSAPETAETPELVRSEEQEFLARLDGVAPGISGVAKVELGDVSHRLSMARYRELAAGRGWEVEGTERSGRNLFLQVKRIGTVTTNRRLDLGFLSGPSLTELRDSAAAREEAERVLRETGVDVLSEKVLDDARRRHLALRRTVTRLTWLSALPGTFALSGLLFCLVLLGDGSTHAAGVLAIVSLVAAVICAALIPLGMRAERARKAAVADYTTAYERVVAAALTTQDPSVS</sequence>
<keyword evidence="2" id="KW-1133">Transmembrane helix</keyword>
<protein>
    <submittedName>
        <fullName evidence="3">Uncharacterized protein</fullName>
    </submittedName>
</protein>
<proteinExistence type="predicted"/>
<evidence type="ECO:0000313" key="4">
    <source>
        <dbReference type="Proteomes" id="UP000253495"/>
    </source>
</evidence>
<keyword evidence="1" id="KW-0175">Coiled coil</keyword>
<evidence type="ECO:0000313" key="3">
    <source>
        <dbReference type="EMBL" id="RCW45160.1"/>
    </source>
</evidence>
<feature type="transmembrane region" description="Helical" evidence="2">
    <location>
        <begin position="360"/>
        <end position="382"/>
    </location>
</feature>
<evidence type="ECO:0000256" key="1">
    <source>
        <dbReference type="SAM" id="Coils"/>
    </source>
</evidence>
<feature type="transmembrane region" description="Helical" evidence="2">
    <location>
        <begin position="329"/>
        <end position="354"/>
    </location>
</feature>
<gene>
    <name evidence="3" type="ORF">DFQ14_103124</name>
</gene>
<keyword evidence="2" id="KW-0812">Transmembrane</keyword>
<feature type="coiled-coil region" evidence="1">
    <location>
        <begin position="24"/>
        <end position="51"/>
    </location>
</feature>
<name>A0A368VT48_9ACTN</name>
<evidence type="ECO:0000256" key="2">
    <source>
        <dbReference type="SAM" id="Phobius"/>
    </source>
</evidence>
<dbReference type="AlphaFoldDB" id="A0A368VT48"/>
<feature type="transmembrane region" description="Helical" evidence="2">
    <location>
        <begin position="6"/>
        <end position="27"/>
    </location>
</feature>
<keyword evidence="2" id="KW-0472">Membrane</keyword>